<dbReference type="EMBL" id="CAMXCT010002141">
    <property type="protein sequence ID" value="CAI3995971.1"/>
    <property type="molecule type" value="Genomic_DNA"/>
</dbReference>
<gene>
    <name evidence="1" type="ORF">C1SCF055_LOCUS22488</name>
</gene>
<organism evidence="1">
    <name type="scientific">Cladocopium goreaui</name>
    <dbReference type="NCBI Taxonomy" id="2562237"/>
    <lineage>
        <taxon>Eukaryota</taxon>
        <taxon>Sar</taxon>
        <taxon>Alveolata</taxon>
        <taxon>Dinophyceae</taxon>
        <taxon>Suessiales</taxon>
        <taxon>Symbiodiniaceae</taxon>
        <taxon>Cladocopium</taxon>
    </lineage>
</organism>
<accession>A0A9P1CR60</accession>
<protein>
    <submittedName>
        <fullName evidence="2">Checkpoint protein</fullName>
    </submittedName>
</protein>
<dbReference type="AlphaFoldDB" id="A0A9P1CR60"/>
<evidence type="ECO:0000313" key="3">
    <source>
        <dbReference type="Proteomes" id="UP001152797"/>
    </source>
</evidence>
<keyword evidence="3" id="KW-1185">Reference proteome</keyword>
<evidence type="ECO:0000313" key="2">
    <source>
        <dbReference type="EMBL" id="CAL4783283.1"/>
    </source>
</evidence>
<dbReference type="Proteomes" id="UP001152797">
    <property type="component" value="Unassembled WGS sequence"/>
</dbReference>
<name>A0A9P1CR60_9DINO</name>
<reference evidence="2 3" key="2">
    <citation type="submission" date="2024-05" db="EMBL/GenBank/DDBJ databases">
        <authorList>
            <person name="Chen Y."/>
            <person name="Shah S."/>
            <person name="Dougan E. K."/>
            <person name="Thang M."/>
            <person name="Chan C."/>
        </authorList>
    </citation>
    <scope>NUCLEOTIDE SEQUENCE [LARGE SCALE GENOMIC DNA]</scope>
</reference>
<evidence type="ECO:0000313" key="1">
    <source>
        <dbReference type="EMBL" id="CAI3995971.1"/>
    </source>
</evidence>
<proteinExistence type="predicted"/>
<comment type="caution">
    <text evidence="1">The sequence shown here is derived from an EMBL/GenBank/DDBJ whole genome shotgun (WGS) entry which is preliminary data.</text>
</comment>
<dbReference type="EMBL" id="CAMXCT020002141">
    <property type="protein sequence ID" value="CAL1149346.1"/>
    <property type="molecule type" value="Genomic_DNA"/>
</dbReference>
<sequence>MLTMVIRFPSLNLVTEGKNEPAPERSVALQLSLKRLAEVMSAVNQLSADTHIACIIEGKALVLYALLPSGLGSLISYTPVVEA</sequence>
<dbReference type="EMBL" id="CAMXCT030002141">
    <property type="protein sequence ID" value="CAL4783283.1"/>
    <property type="molecule type" value="Genomic_DNA"/>
</dbReference>
<reference evidence="1" key="1">
    <citation type="submission" date="2022-10" db="EMBL/GenBank/DDBJ databases">
        <authorList>
            <person name="Chen Y."/>
            <person name="Dougan E. K."/>
            <person name="Chan C."/>
            <person name="Rhodes N."/>
            <person name="Thang M."/>
        </authorList>
    </citation>
    <scope>NUCLEOTIDE SEQUENCE</scope>
</reference>